<name>A0AAV2JST7_KNICA</name>
<sequence length="83" mass="9693">MPSAFGMDEMLDDNVQTRNESSTVKEAPVTDDEKEDEADKNAKRKNELRSSLASQKPTQERDKLLERIQTMRKDRKVYSRFEV</sequence>
<dbReference type="EMBL" id="OZ035835">
    <property type="protein sequence ID" value="CAL1578364.1"/>
    <property type="molecule type" value="Genomic_DNA"/>
</dbReference>
<accession>A0AAV2JST7</accession>
<reference evidence="2 3" key="1">
    <citation type="submission" date="2024-04" db="EMBL/GenBank/DDBJ databases">
        <authorList>
            <person name="Waldvogel A.-M."/>
            <person name="Schoenle A."/>
        </authorList>
    </citation>
    <scope>NUCLEOTIDE SEQUENCE [LARGE SCALE GENOMIC DNA]</scope>
</reference>
<protein>
    <submittedName>
        <fullName evidence="2">Uncharacterized protein</fullName>
    </submittedName>
</protein>
<evidence type="ECO:0000256" key="1">
    <source>
        <dbReference type="SAM" id="MobiDB-lite"/>
    </source>
</evidence>
<evidence type="ECO:0000313" key="2">
    <source>
        <dbReference type="EMBL" id="CAL1578364.1"/>
    </source>
</evidence>
<gene>
    <name evidence="2" type="ORF">KC01_LOCUS9516</name>
</gene>
<evidence type="ECO:0000313" key="3">
    <source>
        <dbReference type="Proteomes" id="UP001497482"/>
    </source>
</evidence>
<feature type="compositionally biased region" description="Basic and acidic residues" evidence="1">
    <location>
        <begin position="37"/>
        <end position="48"/>
    </location>
</feature>
<keyword evidence="3" id="KW-1185">Reference proteome</keyword>
<dbReference type="Proteomes" id="UP001497482">
    <property type="component" value="Chromosome 13"/>
</dbReference>
<organism evidence="2 3">
    <name type="scientific">Knipowitschia caucasica</name>
    <name type="common">Caucasian dwarf goby</name>
    <name type="synonym">Pomatoschistus caucasicus</name>
    <dbReference type="NCBI Taxonomy" id="637954"/>
    <lineage>
        <taxon>Eukaryota</taxon>
        <taxon>Metazoa</taxon>
        <taxon>Chordata</taxon>
        <taxon>Craniata</taxon>
        <taxon>Vertebrata</taxon>
        <taxon>Euteleostomi</taxon>
        <taxon>Actinopterygii</taxon>
        <taxon>Neopterygii</taxon>
        <taxon>Teleostei</taxon>
        <taxon>Neoteleostei</taxon>
        <taxon>Acanthomorphata</taxon>
        <taxon>Gobiaria</taxon>
        <taxon>Gobiiformes</taxon>
        <taxon>Gobioidei</taxon>
        <taxon>Gobiidae</taxon>
        <taxon>Gobiinae</taxon>
        <taxon>Knipowitschia</taxon>
    </lineage>
</organism>
<dbReference type="AlphaFoldDB" id="A0AAV2JST7"/>
<feature type="region of interest" description="Disordered" evidence="1">
    <location>
        <begin position="1"/>
        <end position="62"/>
    </location>
</feature>
<proteinExistence type="predicted"/>
<feature type="compositionally biased region" description="Polar residues" evidence="1">
    <location>
        <begin position="14"/>
        <end position="24"/>
    </location>
</feature>